<comment type="caution">
    <text evidence="1">The sequence shown here is derived from an EMBL/GenBank/DDBJ whole genome shotgun (WGS) entry which is preliminary data.</text>
</comment>
<reference evidence="1" key="1">
    <citation type="submission" date="2022-11" db="EMBL/GenBank/DDBJ databases">
        <authorList>
            <person name="Hyden B.L."/>
            <person name="Feng K."/>
            <person name="Yates T."/>
            <person name="Jawdy S."/>
            <person name="Smart L.B."/>
            <person name="Muchero W."/>
        </authorList>
    </citation>
    <scope>NUCLEOTIDE SEQUENCE</scope>
    <source>
        <tissue evidence="1">Shoot tip</tissue>
    </source>
</reference>
<gene>
    <name evidence="1" type="ORF">OIU74_014671</name>
</gene>
<evidence type="ECO:0000313" key="1">
    <source>
        <dbReference type="EMBL" id="KAJ6695604.1"/>
    </source>
</evidence>
<protein>
    <submittedName>
        <fullName evidence="1">Uncharacterized protein</fullName>
    </submittedName>
</protein>
<name>A0A9Q0PWB6_9ROSI</name>
<keyword evidence="2" id="KW-1185">Reference proteome</keyword>
<evidence type="ECO:0000313" key="2">
    <source>
        <dbReference type="Proteomes" id="UP001151752"/>
    </source>
</evidence>
<organism evidence="1 2">
    <name type="scientific">Salix koriyanagi</name>
    <dbReference type="NCBI Taxonomy" id="2511006"/>
    <lineage>
        <taxon>Eukaryota</taxon>
        <taxon>Viridiplantae</taxon>
        <taxon>Streptophyta</taxon>
        <taxon>Embryophyta</taxon>
        <taxon>Tracheophyta</taxon>
        <taxon>Spermatophyta</taxon>
        <taxon>Magnoliopsida</taxon>
        <taxon>eudicotyledons</taxon>
        <taxon>Gunneridae</taxon>
        <taxon>Pentapetalae</taxon>
        <taxon>rosids</taxon>
        <taxon>fabids</taxon>
        <taxon>Malpighiales</taxon>
        <taxon>Salicaceae</taxon>
        <taxon>Saliceae</taxon>
        <taxon>Salix</taxon>
    </lineage>
</organism>
<accession>A0A9Q0PWB6</accession>
<dbReference type="Proteomes" id="UP001151752">
    <property type="component" value="Chromosome 3"/>
</dbReference>
<dbReference type="EMBL" id="JAPFFM010000017">
    <property type="protein sequence ID" value="KAJ6695604.1"/>
    <property type="molecule type" value="Genomic_DNA"/>
</dbReference>
<proteinExistence type="predicted"/>
<dbReference type="AlphaFoldDB" id="A0A9Q0PWB6"/>
<sequence length="118" mass="13097">MVVKPGWKRGQRSLQRVVSTQMIKSLQEGSELAHNARVQPGSVLGQACLHGPSTLECQVITHQLPSITATVTLQEKQASTSTSHSALKKPNLKAMHRFSSSYTYLIRRKSQLEKLPTF</sequence>
<reference evidence="1" key="2">
    <citation type="journal article" date="2023" name="Int. J. Mol. Sci.">
        <title>De Novo Assembly and Annotation of 11 Diverse Shrub Willow (Salix) Genomes Reveals Novel Gene Organization in Sex-Linked Regions.</title>
        <authorList>
            <person name="Hyden B."/>
            <person name="Feng K."/>
            <person name="Yates T.B."/>
            <person name="Jawdy S."/>
            <person name="Cereghino C."/>
            <person name="Smart L.B."/>
            <person name="Muchero W."/>
        </authorList>
    </citation>
    <scope>NUCLEOTIDE SEQUENCE</scope>
    <source>
        <tissue evidence="1">Shoot tip</tissue>
    </source>
</reference>